<accession>Q8T424</accession>
<reference evidence="1" key="1">
    <citation type="submission" date="2002-03" db="EMBL/GenBank/DDBJ databases">
        <authorList>
            <person name="Stapleton M."/>
            <person name="Brokstein P."/>
            <person name="Hong L."/>
            <person name="Agbayani A."/>
            <person name="Carlson J."/>
            <person name="Champe M."/>
            <person name="Chavez C."/>
            <person name="Dorsett V."/>
            <person name="Dresnek D."/>
            <person name="Farfan D."/>
            <person name="Frise E."/>
            <person name="George R."/>
            <person name="Gonzalez M."/>
            <person name="Guarin H."/>
            <person name="Kronmiller B."/>
            <person name="Li P."/>
            <person name="Liao G."/>
            <person name="Miranda A."/>
            <person name="Mungall C.J."/>
            <person name="Nunoo J."/>
            <person name="Pacleb J."/>
            <person name="Paragas V."/>
            <person name="Park S."/>
            <person name="Patel S."/>
            <person name="Phouanenavong S."/>
            <person name="Wan K."/>
            <person name="Yu C."/>
            <person name="Lewis S.E."/>
            <person name="Rubin G.M."/>
            <person name="Celniker S."/>
        </authorList>
    </citation>
    <scope>NUCLEOTIDE SEQUENCE</scope>
</reference>
<protein>
    <submittedName>
        <fullName evidence="1">AT21289p</fullName>
    </submittedName>
</protein>
<sequence length="52" mass="6008">MSFKRIGHPLAFNFNFWDIPRAWLKWSSPATNEKRIEMLAIVGNPQSEKSCG</sequence>
<dbReference type="EMBL" id="AY089388">
    <property type="protein sequence ID" value="AAL90126.1"/>
    <property type="molecule type" value="mRNA"/>
</dbReference>
<name>Q8T424_DROME</name>
<organism evidence="1">
    <name type="scientific">Drosophila melanogaster</name>
    <name type="common">Fruit fly</name>
    <dbReference type="NCBI Taxonomy" id="7227"/>
    <lineage>
        <taxon>Eukaryota</taxon>
        <taxon>Metazoa</taxon>
        <taxon>Ecdysozoa</taxon>
        <taxon>Arthropoda</taxon>
        <taxon>Hexapoda</taxon>
        <taxon>Insecta</taxon>
        <taxon>Pterygota</taxon>
        <taxon>Neoptera</taxon>
        <taxon>Endopterygota</taxon>
        <taxon>Diptera</taxon>
        <taxon>Brachycera</taxon>
        <taxon>Muscomorpha</taxon>
        <taxon>Ephydroidea</taxon>
        <taxon>Drosophilidae</taxon>
        <taxon>Drosophila</taxon>
        <taxon>Sophophora</taxon>
    </lineage>
</organism>
<dbReference type="AlphaFoldDB" id="Q8T424"/>
<proteinExistence type="evidence at transcript level"/>
<evidence type="ECO:0000313" key="1">
    <source>
        <dbReference type="EMBL" id="AAL90126.1"/>
    </source>
</evidence>